<feature type="compositionally biased region" description="Low complexity" evidence="10">
    <location>
        <begin position="539"/>
        <end position="555"/>
    </location>
</feature>
<evidence type="ECO:0000256" key="5">
    <source>
        <dbReference type="ARBA" id="ARBA00022490"/>
    </source>
</evidence>
<feature type="region of interest" description="Disordered" evidence="10">
    <location>
        <begin position="62"/>
        <end position="110"/>
    </location>
</feature>
<evidence type="ECO:0000313" key="11">
    <source>
        <dbReference type="Proteomes" id="UP000694925"/>
    </source>
</evidence>
<comment type="similarity">
    <text evidence="3">Belongs to the MDM1 family.</text>
</comment>
<keyword evidence="7" id="KW-0206">Cytoskeleton</keyword>
<feature type="compositionally biased region" description="Basic and acidic residues" evidence="10">
    <location>
        <begin position="228"/>
        <end position="237"/>
    </location>
</feature>
<feature type="compositionally biased region" description="Polar residues" evidence="10">
    <location>
        <begin position="684"/>
        <end position="696"/>
    </location>
</feature>
<comment type="function">
    <text evidence="9">Microtubule-binding protein that negatively regulates centriole duplication. Binds to and stabilizes microtubules.</text>
</comment>
<organism evidence="11 12">
    <name type="scientific">Ceratina calcarata</name>
    <dbReference type="NCBI Taxonomy" id="156304"/>
    <lineage>
        <taxon>Eukaryota</taxon>
        <taxon>Metazoa</taxon>
        <taxon>Ecdysozoa</taxon>
        <taxon>Arthropoda</taxon>
        <taxon>Hexapoda</taxon>
        <taxon>Insecta</taxon>
        <taxon>Pterygota</taxon>
        <taxon>Neoptera</taxon>
        <taxon>Endopterygota</taxon>
        <taxon>Hymenoptera</taxon>
        <taxon>Apocrita</taxon>
        <taxon>Aculeata</taxon>
        <taxon>Apoidea</taxon>
        <taxon>Anthophila</taxon>
        <taxon>Apidae</taxon>
        <taxon>Ceratina</taxon>
        <taxon>Zadontomerus</taxon>
    </lineage>
</organism>
<feature type="region of interest" description="Disordered" evidence="10">
    <location>
        <begin position="215"/>
        <end position="278"/>
    </location>
</feature>
<reference evidence="12" key="1">
    <citation type="submission" date="2025-08" db="UniProtKB">
        <authorList>
            <consortium name="RefSeq"/>
        </authorList>
    </citation>
    <scope>IDENTIFICATION</scope>
    <source>
        <tissue evidence="12">Whole body</tissue>
    </source>
</reference>
<feature type="compositionally biased region" description="Polar residues" evidence="10">
    <location>
        <begin position="78"/>
        <end position="90"/>
    </location>
</feature>
<comment type="subcellular location">
    <subcellularLocation>
        <location evidence="1">Cytoplasm</location>
        <location evidence="1">Cytoskeleton</location>
        <location evidence="1">Microtubule organizing center</location>
        <location evidence="1">Centrosome</location>
        <location evidence="1">Centriole</location>
    </subcellularLocation>
    <subcellularLocation>
        <location evidence="2">Nucleus</location>
    </subcellularLocation>
</comment>
<feature type="compositionally biased region" description="Basic and acidic residues" evidence="10">
    <location>
        <begin position="609"/>
        <end position="621"/>
    </location>
</feature>
<keyword evidence="11" id="KW-1185">Reference proteome</keyword>
<evidence type="ECO:0000256" key="6">
    <source>
        <dbReference type="ARBA" id="ARBA00022701"/>
    </source>
</evidence>
<evidence type="ECO:0000256" key="3">
    <source>
        <dbReference type="ARBA" id="ARBA00010494"/>
    </source>
</evidence>
<keyword evidence="8" id="KW-0539">Nucleus</keyword>
<dbReference type="PANTHER" id="PTHR32078">
    <property type="entry name" value="NUCLEAR PROTEIN MDM1"/>
    <property type="match status" value="1"/>
</dbReference>
<feature type="compositionally biased region" description="Low complexity" evidence="10">
    <location>
        <begin position="745"/>
        <end position="768"/>
    </location>
</feature>
<keyword evidence="6" id="KW-0493">Microtubule</keyword>
<feature type="compositionally biased region" description="Polar residues" evidence="10">
    <location>
        <begin position="457"/>
        <end position="476"/>
    </location>
</feature>
<feature type="compositionally biased region" description="Basic and acidic residues" evidence="10">
    <location>
        <begin position="432"/>
        <end position="456"/>
    </location>
</feature>
<feature type="compositionally biased region" description="Basic and acidic residues" evidence="10">
    <location>
        <begin position="352"/>
        <end position="363"/>
    </location>
</feature>
<proteinExistence type="inferred from homology"/>
<evidence type="ECO:0000256" key="1">
    <source>
        <dbReference type="ARBA" id="ARBA00004114"/>
    </source>
</evidence>
<feature type="compositionally biased region" description="Gly residues" evidence="10">
    <location>
        <begin position="781"/>
        <end position="792"/>
    </location>
</feature>
<evidence type="ECO:0000313" key="12">
    <source>
        <dbReference type="RefSeq" id="XP_026673832.1"/>
    </source>
</evidence>
<dbReference type="GO" id="GO:0005634">
    <property type="term" value="C:nucleus"/>
    <property type="evidence" value="ECO:0007669"/>
    <property type="project" value="UniProtKB-SubCell"/>
</dbReference>
<feature type="compositionally biased region" description="Basic and acidic residues" evidence="10">
    <location>
        <begin position="672"/>
        <end position="682"/>
    </location>
</feature>
<feature type="region of interest" description="Disordered" evidence="10">
    <location>
        <begin position="352"/>
        <end position="792"/>
    </location>
</feature>
<feature type="compositionally biased region" description="Basic and acidic residues" evidence="10">
    <location>
        <begin position="391"/>
        <end position="418"/>
    </location>
</feature>
<feature type="region of interest" description="Disordered" evidence="10">
    <location>
        <begin position="1"/>
        <end position="37"/>
    </location>
</feature>
<dbReference type="GO" id="GO:0005814">
    <property type="term" value="C:centriole"/>
    <property type="evidence" value="ECO:0007669"/>
    <property type="project" value="UniProtKB-SubCell"/>
</dbReference>
<feature type="compositionally biased region" description="Basic residues" evidence="10">
    <location>
        <begin position="25"/>
        <end position="37"/>
    </location>
</feature>
<dbReference type="InterPro" id="IPR029136">
    <property type="entry name" value="MDM1"/>
</dbReference>
<feature type="compositionally biased region" description="Polar residues" evidence="10">
    <location>
        <begin position="1"/>
        <end position="10"/>
    </location>
</feature>
<dbReference type="GO" id="GO:0005874">
    <property type="term" value="C:microtubule"/>
    <property type="evidence" value="ECO:0007669"/>
    <property type="project" value="UniProtKB-KW"/>
</dbReference>
<dbReference type="GeneID" id="108630345"/>
<evidence type="ECO:0000256" key="8">
    <source>
        <dbReference type="ARBA" id="ARBA00023242"/>
    </source>
</evidence>
<feature type="compositionally biased region" description="Basic and acidic residues" evidence="10">
    <location>
        <begin position="697"/>
        <end position="713"/>
    </location>
</feature>
<name>A0AAJ7SAE8_9HYME</name>
<evidence type="ECO:0000256" key="7">
    <source>
        <dbReference type="ARBA" id="ARBA00023212"/>
    </source>
</evidence>
<evidence type="ECO:0000256" key="2">
    <source>
        <dbReference type="ARBA" id="ARBA00004123"/>
    </source>
</evidence>
<evidence type="ECO:0000256" key="4">
    <source>
        <dbReference type="ARBA" id="ARBA00013508"/>
    </source>
</evidence>
<dbReference type="GO" id="GO:0046600">
    <property type="term" value="P:negative regulation of centriole replication"/>
    <property type="evidence" value="ECO:0007669"/>
    <property type="project" value="InterPro"/>
</dbReference>
<evidence type="ECO:0000256" key="10">
    <source>
        <dbReference type="SAM" id="MobiDB-lite"/>
    </source>
</evidence>
<dbReference type="GO" id="GO:0008017">
    <property type="term" value="F:microtubule binding"/>
    <property type="evidence" value="ECO:0007669"/>
    <property type="project" value="InterPro"/>
</dbReference>
<accession>A0AAJ7SAE8</accession>
<feature type="compositionally biased region" description="Basic and acidic residues" evidence="10">
    <location>
        <begin position="496"/>
        <end position="521"/>
    </location>
</feature>
<keyword evidence="5" id="KW-0963">Cytoplasm</keyword>
<dbReference type="RefSeq" id="XP_026673832.1">
    <property type="nucleotide sequence ID" value="XM_026818031.1"/>
</dbReference>
<dbReference type="AlphaFoldDB" id="A0AAJ7SAE8"/>
<protein>
    <recommendedName>
        <fullName evidence="4">Nuclear protein MDM1</fullName>
    </recommendedName>
</protein>
<dbReference type="PANTHER" id="PTHR32078:SF1">
    <property type="entry name" value="NUCLEAR PROTEIN MDM1"/>
    <property type="match status" value="1"/>
</dbReference>
<sequence length="837" mass="90710">MPANKGNLSTPHKDKPGNGCNAGASKKKKRCAVKHKRHCKQYLQLHSEYRSTYTWHEYTGPHQEHTVVRRAPQPPPTSTKQASAKLQSAKSTEDENNEGPTLEPPLPRRKKCPELAYKTHEFMTAADGGGIDAVDSNVVADKVREVTAHSGLPPSQLSKAISRISTEYRLQFAWPRRSQLTNGEAVPDVAAAGLPAGTTGPPRKSLSMGALKQGIAPTGPAPVHKKRPGDIDHKRDGMQASELEPLVGGTGTDTIDGVVPEGDEREEEIPDVRMSFRGKKSGRTVRILDDKGLSKPQKKPFPTTEVIELRRLADEYKHRDWGCGLAAEDEASLWKQVSSNHALNALSLARSVTKEEKEKENTRKVAPSTTVTMPPAGRPSSVQARPMHGILQDDSKTDTERAIARARKDFLIRHHLDRTTGVGDGALLPSPTREKLEPVIPRRREDTKEHREEIQPKTKSSPKNSPRTGRSQSLGPTVTERRSPKRQPSRAPSVTKDAKEKEKESKDKEKEKDKELPERHPRPMTAEPQVNGDVTGGDSSVASTPPSQTQPPVSATAVSPWIDDEPVVKSPPEPTRVKSPEQMIMRSPEPVNWTVPLDTGKTFTVTQNVREEPLTRPHSEAKSWAPSSVPSAPQSAPPELAAQHKSQHSQHSGYKSPESESVSLGSFSGLNGHKDMDSERDSPLPTNVQTASTPTQGDKESGGTKEETKDPQKPSEPSIKPVAGTNLRCLEDPGFEYDRKKEDSQPTTTAAAPLPASSSSSSSTAPQPGYRILEADSPQGGTTGGGVGGVSSGAGYHVLEAPTVVPGSAQRSAASEVLEKARNRFDKFWGKGNGSEN</sequence>
<feature type="compositionally biased region" description="Polar residues" evidence="10">
    <location>
        <begin position="649"/>
        <end position="669"/>
    </location>
</feature>
<feature type="compositionally biased region" description="Low complexity" evidence="10">
    <location>
        <begin position="622"/>
        <end position="638"/>
    </location>
</feature>
<gene>
    <name evidence="12" type="primary">LOC108630345</name>
</gene>
<dbReference type="Proteomes" id="UP000694925">
    <property type="component" value="Unplaced"/>
</dbReference>
<evidence type="ECO:0000256" key="9">
    <source>
        <dbReference type="ARBA" id="ARBA00045771"/>
    </source>
</evidence>